<dbReference type="SUPFAM" id="SSF52540">
    <property type="entry name" value="P-loop containing nucleoside triphosphate hydrolases"/>
    <property type="match status" value="1"/>
</dbReference>
<dbReference type="AlphaFoldDB" id="A0A3P3XFF1"/>
<protein>
    <recommendedName>
        <fullName evidence="8">Thymidylate kinase</fullName>
        <ecNumber evidence="8">2.7.4.9</ecNumber>
    </recommendedName>
    <alternativeName>
        <fullName evidence="8">dTMP kinase</fullName>
    </alternativeName>
</protein>
<proteinExistence type="inferred from homology"/>
<dbReference type="GO" id="GO:0006227">
    <property type="term" value="P:dUDP biosynthetic process"/>
    <property type="evidence" value="ECO:0007669"/>
    <property type="project" value="TreeGrafter"/>
</dbReference>
<dbReference type="InterPro" id="IPR039430">
    <property type="entry name" value="Thymidylate_kin-like_dom"/>
</dbReference>
<keyword evidence="4 8" id="KW-0547">Nucleotide-binding</keyword>
<evidence type="ECO:0000256" key="3">
    <source>
        <dbReference type="ARBA" id="ARBA00022727"/>
    </source>
</evidence>
<dbReference type="CDD" id="cd01672">
    <property type="entry name" value="TMPK"/>
    <property type="match status" value="1"/>
</dbReference>
<evidence type="ECO:0000256" key="7">
    <source>
        <dbReference type="ARBA" id="ARBA00048743"/>
    </source>
</evidence>
<name>A0A3P3XFF1_9SPIR</name>
<dbReference type="PROSITE" id="PS01331">
    <property type="entry name" value="THYMIDYLATE_KINASE"/>
    <property type="match status" value="1"/>
</dbReference>
<evidence type="ECO:0000256" key="5">
    <source>
        <dbReference type="ARBA" id="ARBA00022777"/>
    </source>
</evidence>
<keyword evidence="2 8" id="KW-0808">Transferase</keyword>
<dbReference type="EMBL" id="FWDM01000002">
    <property type="protein sequence ID" value="SLM09840.1"/>
    <property type="molecule type" value="Genomic_DNA"/>
</dbReference>
<dbReference type="Gene3D" id="3.40.50.300">
    <property type="entry name" value="P-loop containing nucleotide triphosphate hydrolases"/>
    <property type="match status" value="1"/>
</dbReference>
<evidence type="ECO:0000256" key="8">
    <source>
        <dbReference type="HAMAP-Rule" id="MF_00165"/>
    </source>
</evidence>
<dbReference type="NCBIfam" id="TIGR00041">
    <property type="entry name" value="DTMP_kinase"/>
    <property type="match status" value="1"/>
</dbReference>
<dbReference type="PANTHER" id="PTHR10344">
    <property type="entry name" value="THYMIDYLATE KINASE"/>
    <property type="match status" value="1"/>
</dbReference>
<evidence type="ECO:0000256" key="4">
    <source>
        <dbReference type="ARBA" id="ARBA00022741"/>
    </source>
</evidence>
<dbReference type="Pfam" id="PF02223">
    <property type="entry name" value="Thymidylate_kin"/>
    <property type="match status" value="1"/>
</dbReference>
<dbReference type="InterPro" id="IPR027417">
    <property type="entry name" value="P-loop_NTPase"/>
</dbReference>
<comment type="similarity">
    <text evidence="1 8">Belongs to the thymidylate kinase family.</text>
</comment>
<sequence>MHSINTDELKKRFIVIEGIDGAGTTTQMNLLAGSLRARGLSCVTTAEPTTSPIGMLIRSVLSGKNEAAPSTVAHLFAADRNEHLYGKEGIAQKVEEGALVISDRYVLSSLAYQGVTCGPEIPWQLNSRFPAPGLTLLFEVDPEVCIKRIDTRSNKEIYETLEFQKRVHDMYAVMADRLEQQGWHIERINADGDIETVRQRIEAVVFAFLGVPSCGITGSASRLHS</sequence>
<evidence type="ECO:0000259" key="9">
    <source>
        <dbReference type="Pfam" id="PF02223"/>
    </source>
</evidence>
<evidence type="ECO:0000313" key="10">
    <source>
        <dbReference type="EMBL" id="SLM09840.1"/>
    </source>
</evidence>
<keyword evidence="6 8" id="KW-0067">ATP-binding</keyword>
<dbReference type="GO" id="GO:0006233">
    <property type="term" value="P:dTDP biosynthetic process"/>
    <property type="evidence" value="ECO:0007669"/>
    <property type="project" value="InterPro"/>
</dbReference>
<comment type="function">
    <text evidence="8">Phosphorylation of dTMP to form dTDP in both de novo and salvage pathways of dTTP synthesis.</text>
</comment>
<dbReference type="PANTHER" id="PTHR10344:SF4">
    <property type="entry name" value="UMP-CMP KINASE 2, MITOCHONDRIAL"/>
    <property type="match status" value="1"/>
</dbReference>
<gene>
    <name evidence="8 10" type="primary">tmk</name>
    <name evidence="10" type="ORF">SPIROBIBN47_100070</name>
</gene>
<dbReference type="InterPro" id="IPR018095">
    <property type="entry name" value="Thymidylate_kin_CS"/>
</dbReference>
<comment type="catalytic activity">
    <reaction evidence="7 8">
        <text>dTMP + ATP = dTDP + ADP</text>
        <dbReference type="Rhea" id="RHEA:13517"/>
        <dbReference type="ChEBI" id="CHEBI:30616"/>
        <dbReference type="ChEBI" id="CHEBI:58369"/>
        <dbReference type="ChEBI" id="CHEBI:63528"/>
        <dbReference type="ChEBI" id="CHEBI:456216"/>
        <dbReference type="EC" id="2.7.4.9"/>
    </reaction>
</comment>
<dbReference type="InterPro" id="IPR018094">
    <property type="entry name" value="Thymidylate_kinase"/>
</dbReference>
<accession>A0A3P3XFF1</accession>
<comment type="caution">
    <text evidence="8">Lacks conserved residue(s) required for the propagation of feature annotation.</text>
</comment>
<organism evidence="10">
    <name type="scientific">uncultured spirochete</name>
    <dbReference type="NCBI Taxonomy" id="156406"/>
    <lineage>
        <taxon>Bacteria</taxon>
        <taxon>Pseudomonadati</taxon>
        <taxon>Spirochaetota</taxon>
        <taxon>Spirochaetia</taxon>
        <taxon>Spirochaetales</taxon>
        <taxon>environmental samples</taxon>
    </lineage>
</organism>
<feature type="domain" description="Thymidylate kinase-like" evidence="9">
    <location>
        <begin position="16"/>
        <end position="201"/>
    </location>
</feature>
<keyword evidence="5 8" id="KW-0418">Kinase</keyword>
<dbReference type="GO" id="GO:0004798">
    <property type="term" value="F:dTMP kinase activity"/>
    <property type="evidence" value="ECO:0007669"/>
    <property type="project" value="UniProtKB-UniRule"/>
</dbReference>
<evidence type="ECO:0000256" key="2">
    <source>
        <dbReference type="ARBA" id="ARBA00022679"/>
    </source>
</evidence>
<dbReference type="GO" id="GO:0005737">
    <property type="term" value="C:cytoplasm"/>
    <property type="evidence" value="ECO:0007669"/>
    <property type="project" value="TreeGrafter"/>
</dbReference>
<evidence type="ECO:0000256" key="1">
    <source>
        <dbReference type="ARBA" id="ARBA00009776"/>
    </source>
</evidence>
<reference evidence="10" key="1">
    <citation type="submission" date="2017-02" db="EMBL/GenBank/DDBJ databases">
        <authorList>
            <person name="Regsiter A."/>
            <person name="William W."/>
        </authorList>
    </citation>
    <scope>NUCLEOTIDE SEQUENCE</scope>
    <source>
        <strain evidence="10">Bib</strain>
    </source>
</reference>
<dbReference type="GO" id="GO:0005524">
    <property type="term" value="F:ATP binding"/>
    <property type="evidence" value="ECO:0007669"/>
    <property type="project" value="UniProtKB-UniRule"/>
</dbReference>
<evidence type="ECO:0000256" key="6">
    <source>
        <dbReference type="ARBA" id="ARBA00022840"/>
    </source>
</evidence>
<dbReference type="GO" id="GO:0006235">
    <property type="term" value="P:dTTP biosynthetic process"/>
    <property type="evidence" value="ECO:0007669"/>
    <property type="project" value="UniProtKB-UniRule"/>
</dbReference>
<dbReference type="HAMAP" id="MF_00165">
    <property type="entry name" value="Thymidylate_kinase"/>
    <property type="match status" value="1"/>
</dbReference>
<dbReference type="EC" id="2.7.4.9" evidence="8"/>
<keyword evidence="3 8" id="KW-0545">Nucleotide biosynthesis</keyword>